<protein>
    <submittedName>
        <fullName evidence="9">Uncharacterized membrane protein YeiH</fullName>
    </submittedName>
</protein>
<dbReference type="InterPro" id="IPR005115">
    <property type="entry name" value="Gly_transporter"/>
</dbReference>
<comment type="subcellular location">
    <subcellularLocation>
        <location evidence="1">Cell membrane</location>
        <topology evidence="1">Multi-pass membrane protein</topology>
    </subcellularLocation>
</comment>
<dbReference type="RefSeq" id="WP_097113805.1">
    <property type="nucleotide sequence ID" value="NZ_CP083931.1"/>
</dbReference>
<keyword evidence="6 7" id="KW-0472">Membrane</keyword>
<comment type="similarity">
    <text evidence="2">Belongs to the UPF0126 family.</text>
</comment>
<accession>A0A286E7C8</accession>
<dbReference type="Proteomes" id="UP000219669">
    <property type="component" value="Unassembled WGS sequence"/>
</dbReference>
<feature type="domain" description="Glycine transporter" evidence="8">
    <location>
        <begin position="15"/>
        <end position="89"/>
    </location>
</feature>
<dbReference type="OrthoDB" id="9791874at2"/>
<feature type="transmembrane region" description="Helical" evidence="7">
    <location>
        <begin position="72"/>
        <end position="89"/>
    </location>
</feature>
<evidence type="ECO:0000256" key="7">
    <source>
        <dbReference type="SAM" id="Phobius"/>
    </source>
</evidence>
<dbReference type="GO" id="GO:0005886">
    <property type="term" value="C:plasma membrane"/>
    <property type="evidence" value="ECO:0007669"/>
    <property type="project" value="UniProtKB-SubCell"/>
</dbReference>
<feature type="transmembrane region" description="Helical" evidence="7">
    <location>
        <begin position="39"/>
        <end position="60"/>
    </location>
</feature>
<evidence type="ECO:0000256" key="4">
    <source>
        <dbReference type="ARBA" id="ARBA00022692"/>
    </source>
</evidence>
<evidence type="ECO:0000256" key="5">
    <source>
        <dbReference type="ARBA" id="ARBA00022989"/>
    </source>
</evidence>
<gene>
    <name evidence="9" type="ORF">SAMN02746062_00735</name>
</gene>
<evidence type="ECO:0000256" key="2">
    <source>
        <dbReference type="ARBA" id="ARBA00008193"/>
    </source>
</evidence>
<dbReference type="PANTHER" id="PTHR30506">
    <property type="entry name" value="INNER MEMBRANE PROTEIN"/>
    <property type="match status" value="1"/>
</dbReference>
<proteinExistence type="inferred from homology"/>
<feature type="transmembrane region" description="Helical" evidence="7">
    <location>
        <begin position="158"/>
        <end position="178"/>
    </location>
</feature>
<feature type="transmembrane region" description="Helical" evidence="7">
    <location>
        <begin position="12"/>
        <end position="32"/>
    </location>
</feature>
<feature type="transmembrane region" description="Helical" evidence="7">
    <location>
        <begin position="101"/>
        <end position="121"/>
    </location>
</feature>
<evidence type="ECO:0000259" key="8">
    <source>
        <dbReference type="Pfam" id="PF03458"/>
    </source>
</evidence>
<evidence type="ECO:0000256" key="1">
    <source>
        <dbReference type="ARBA" id="ARBA00004651"/>
    </source>
</evidence>
<keyword evidence="3" id="KW-1003">Cell membrane</keyword>
<keyword evidence="4 7" id="KW-0812">Transmembrane</keyword>
<sequence length="214" mass="23891">MTELPLATAHSIIYVLDMIGVFACTVAATVLAKRCNMDMFGAWIVSLIGSVGGGTLRDLLLNRHPIFWLHDLNYLYVILLVSTLVQIFYHTVERLDRAMRWFDALGLAAFTVIGVQAAVSFHMSPPIVMLMGAFTAMIGGVLRDIICQQIPLVFQKEIYTTASVLGSAYYLLLLHWGVSEWLNSLSTLVLIFSIRMLAVYRGWNLPNLTLPKKP</sequence>
<dbReference type="EMBL" id="OCNF01000004">
    <property type="protein sequence ID" value="SOD66793.1"/>
    <property type="molecule type" value="Genomic_DNA"/>
</dbReference>
<feature type="transmembrane region" description="Helical" evidence="7">
    <location>
        <begin position="184"/>
        <end position="203"/>
    </location>
</feature>
<evidence type="ECO:0000256" key="3">
    <source>
        <dbReference type="ARBA" id="ARBA00022475"/>
    </source>
</evidence>
<evidence type="ECO:0000313" key="9">
    <source>
        <dbReference type="EMBL" id="SOD66793.1"/>
    </source>
</evidence>
<dbReference type="Pfam" id="PF03458">
    <property type="entry name" value="Gly_transporter"/>
    <property type="match status" value="2"/>
</dbReference>
<evidence type="ECO:0000313" key="10">
    <source>
        <dbReference type="Proteomes" id="UP000219669"/>
    </source>
</evidence>
<reference evidence="9 10" key="1">
    <citation type="submission" date="2017-09" db="EMBL/GenBank/DDBJ databases">
        <authorList>
            <person name="Ehlers B."/>
            <person name="Leendertz F.H."/>
        </authorList>
    </citation>
    <scope>NUCLEOTIDE SEQUENCE [LARGE SCALE GENOMIC DNA]</scope>
    <source>
        <strain evidence="9 10">DSM 16848</strain>
    </source>
</reference>
<feature type="domain" description="Glycine transporter" evidence="8">
    <location>
        <begin position="101"/>
        <end position="173"/>
    </location>
</feature>
<name>A0A286E7C8_9NEIS</name>
<feature type="transmembrane region" description="Helical" evidence="7">
    <location>
        <begin position="127"/>
        <end position="146"/>
    </location>
</feature>
<evidence type="ECO:0000256" key="6">
    <source>
        <dbReference type="ARBA" id="ARBA00023136"/>
    </source>
</evidence>
<keyword evidence="5 7" id="KW-1133">Transmembrane helix</keyword>
<dbReference type="PANTHER" id="PTHR30506:SF3">
    <property type="entry name" value="UPF0126 INNER MEMBRANE PROTEIN YADS-RELATED"/>
    <property type="match status" value="1"/>
</dbReference>
<keyword evidence="10" id="KW-1185">Reference proteome</keyword>
<organism evidence="9 10">
    <name type="scientific">Alysiella filiformis DSM 16848</name>
    <dbReference type="NCBI Taxonomy" id="1120981"/>
    <lineage>
        <taxon>Bacteria</taxon>
        <taxon>Pseudomonadati</taxon>
        <taxon>Pseudomonadota</taxon>
        <taxon>Betaproteobacteria</taxon>
        <taxon>Neisseriales</taxon>
        <taxon>Neisseriaceae</taxon>
        <taxon>Alysiella</taxon>
    </lineage>
</organism>
<dbReference type="AlphaFoldDB" id="A0A286E7C8"/>